<feature type="region of interest" description="Disordered" evidence="1">
    <location>
        <begin position="1"/>
        <end position="24"/>
    </location>
</feature>
<accession>A0A1I7W6R6</accession>
<dbReference type="Proteomes" id="UP000095283">
    <property type="component" value="Unplaced"/>
</dbReference>
<protein>
    <submittedName>
        <fullName evidence="3">Uncharacterized protein</fullName>
    </submittedName>
</protein>
<name>A0A1I7W6R6_HETBA</name>
<organism evidence="2 3">
    <name type="scientific">Heterorhabditis bacteriophora</name>
    <name type="common">Entomopathogenic nematode worm</name>
    <dbReference type="NCBI Taxonomy" id="37862"/>
    <lineage>
        <taxon>Eukaryota</taxon>
        <taxon>Metazoa</taxon>
        <taxon>Ecdysozoa</taxon>
        <taxon>Nematoda</taxon>
        <taxon>Chromadorea</taxon>
        <taxon>Rhabditida</taxon>
        <taxon>Rhabditina</taxon>
        <taxon>Rhabditomorpha</taxon>
        <taxon>Strongyloidea</taxon>
        <taxon>Heterorhabditidae</taxon>
        <taxon>Heterorhabditis</taxon>
    </lineage>
</organism>
<evidence type="ECO:0000313" key="3">
    <source>
        <dbReference type="WBParaSite" id="Hba_00333"/>
    </source>
</evidence>
<dbReference type="WBParaSite" id="Hba_00333">
    <property type="protein sequence ID" value="Hba_00333"/>
    <property type="gene ID" value="Hba_00333"/>
</dbReference>
<evidence type="ECO:0000256" key="1">
    <source>
        <dbReference type="SAM" id="MobiDB-lite"/>
    </source>
</evidence>
<dbReference type="AlphaFoldDB" id="A0A1I7W6R6"/>
<sequence length="56" mass="6188">MDLMWMESKFKPGSSGPDNSHSGDPELLSNTFLLALHVLVHEVFESIQQSRNGGSE</sequence>
<reference evidence="3" key="1">
    <citation type="submission" date="2016-11" db="UniProtKB">
        <authorList>
            <consortium name="WormBaseParasite"/>
        </authorList>
    </citation>
    <scope>IDENTIFICATION</scope>
</reference>
<proteinExistence type="predicted"/>
<evidence type="ECO:0000313" key="2">
    <source>
        <dbReference type="Proteomes" id="UP000095283"/>
    </source>
</evidence>
<keyword evidence="2" id="KW-1185">Reference proteome</keyword>